<reference evidence="3 4" key="1">
    <citation type="submission" date="2017-11" db="EMBL/GenBank/DDBJ databases">
        <title>The genome of Rhizophagus clarus HR1 reveals common genetic basis of auxotrophy among arbuscular mycorrhizal fungi.</title>
        <authorList>
            <person name="Kobayashi Y."/>
        </authorList>
    </citation>
    <scope>NUCLEOTIDE SEQUENCE [LARGE SCALE GENOMIC DNA]</scope>
    <source>
        <strain evidence="3 4">HR1</strain>
    </source>
</reference>
<name>A0A2Z6QSB1_9GLOM</name>
<dbReference type="SUPFAM" id="SSF56112">
    <property type="entry name" value="Protein kinase-like (PK-like)"/>
    <property type="match status" value="1"/>
</dbReference>
<dbReference type="PROSITE" id="PS50011">
    <property type="entry name" value="PROTEIN_KINASE_DOM"/>
    <property type="match status" value="1"/>
</dbReference>
<evidence type="ECO:0000256" key="1">
    <source>
        <dbReference type="SAM" id="MobiDB-lite"/>
    </source>
</evidence>
<dbReference type="Pfam" id="PF07714">
    <property type="entry name" value="PK_Tyr_Ser-Thr"/>
    <property type="match status" value="1"/>
</dbReference>
<keyword evidence="4" id="KW-1185">Reference proteome</keyword>
<organism evidence="3 4">
    <name type="scientific">Rhizophagus clarus</name>
    <dbReference type="NCBI Taxonomy" id="94130"/>
    <lineage>
        <taxon>Eukaryota</taxon>
        <taxon>Fungi</taxon>
        <taxon>Fungi incertae sedis</taxon>
        <taxon>Mucoromycota</taxon>
        <taxon>Glomeromycotina</taxon>
        <taxon>Glomeromycetes</taxon>
        <taxon>Glomerales</taxon>
        <taxon>Glomeraceae</taxon>
        <taxon>Rhizophagus</taxon>
    </lineage>
</organism>
<accession>A0A2Z6QSB1</accession>
<evidence type="ECO:0000313" key="4">
    <source>
        <dbReference type="Proteomes" id="UP000247702"/>
    </source>
</evidence>
<dbReference type="InterPro" id="IPR051681">
    <property type="entry name" value="Ser/Thr_Kinases-Pseudokinases"/>
</dbReference>
<sequence length="545" mass="63781">MAAIRKDLVYAATNRTLYLIDTNIYNNLHKQYEFRKQTILADKLLTDDEKAIAIKLFDVNYDRDKVLFNSGAKRICENCNKECLATLYCEYCVRNYLQENFKNWSSGNDDIDDLIQKCQMESLMPSKIVEWIPYSNLKNIKYLTKGGFSDIYTADWIDGYYIEWDTKKQQLKRFGIHKVVLKKLENVESANKSWFEEAKSHLTINNKWAEIVRCFGLTQEISCGNYMLIMMKMDLDLRNYLQQNHNQLTWKEKIRIAYEIIGALYWIHEEKAIHRDLHSGNILYSQLNDKWFISDLGFCGPTDISSKSIYGNLPYVAPEIINGKGYTFSSDIYSIAMLMWEISSGFSPFINYKYDDYDLAMDIINGMRPEIASEVPLEYKRLMEQCWDADPLKRLNIQSLKKKIEEIHLSYQNMPNELFQSKIKNDSIIKTNTIYTSSKLHTSKVHQFENLPEQKNATEEEQEAFHSKLYDFNIPDNVDDFNNSNSQKISGTSKLNHSIFKDIRNDHKKESTQQQIKGSVNDDDDVYNNSNLHSEEQDELEIPDG</sequence>
<dbReference type="EMBL" id="BEXD01001112">
    <property type="protein sequence ID" value="GBB92305.1"/>
    <property type="molecule type" value="Genomic_DNA"/>
</dbReference>
<proteinExistence type="predicted"/>
<dbReference type="InterPro" id="IPR000719">
    <property type="entry name" value="Prot_kinase_dom"/>
</dbReference>
<feature type="domain" description="Protein kinase" evidence="2">
    <location>
        <begin position="137"/>
        <end position="411"/>
    </location>
</feature>
<protein>
    <recommendedName>
        <fullName evidence="2">Protein kinase domain-containing protein</fullName>
    </recommendedName>
</protein>
<gene>
    <name evidence="3" type="ORF">RclHR1_00020008</name>
</gene>
<dbReference type="Gene3D" id="1.10.10.1010">
    <property type="entry name" value="Intein homing endonuclease, domain IV"/>
    <property type="match status" value="1"/>
</dbReference>
<feature type="region of interest" description="Disordered" evidence="1">
    <location>
        <begin position="505"/>
        <end position="545"/>
    </location>
</feature>
<dbReference type="AlphaFoldDB" id="A0A2Z6QSB1"/>
<dbReference type="GO" id="GO:0005524">
    <property type="term" value="F:ATP binding"/>
    <property type="evidence" value="ECO:0007669"/>
    <property type="project" value="InterPro"/>
</dbReference>
<dbReference type="InterPro" id="IPR001245">
    <property type="entry name" value="Ser-Thr/Tyr_kinase_cat_dom"/>
</dbReference>
<comment type="caution">
    <text evidence="3">The sequence shown here is derived from an EMBL/GenBank/DDBJ whole genome shotgun (WGS) entry which is preliminary data.</text>
</comment>
<evidence type="ECO:0000259" key="2">
    <source>
        <dbReference type="PROSITE" id="PS50011"/>
    </source>
</evidence>
<feature type="compositionally biased region" description="Acidic residues" evidence="1">
    <location>
        <begin position="536"/>
        <end position="545"/>
    </location>
</feature>
<dbReference type="InterPro" id="IPR011009">
    <property type="entry name" value="Kinase-like_dom_sf"/>
</dbReference>
<dbReference type="Gene3D" id="1.10.510.10">
    <property type="entry name" value="Transferase(Phosphotransferase) domain 1"/>
    <property type="match status" value="1"/>
</dbReference>
<dbReference type="GO" id="GO:0004674">
    <property type="term" value="F:protein serine/threonine kinase activity"/>
    <property type="evidence" value="ECO:0007669"/>
    <property type="project" value="TreeGrafter"/>
</dbReference>
<dbReference type="PANTHER" id="PTHR44329">
    <property type="entry name" value="SERINE/THREONINE-PROTEIN KINASE TNNI3K-RELATED"/>
    <property type="match status" value="1"/>
</dbReference>
<dbReference type="Proteomes" id="UP000247702">
    <property type="component" value="Unassembled WGS sequence"/>
</dbReference>
<evidence type="ECO:0000313" key="3">
    <source>
        <dbReference type="EMBL" id="GBB92305.1"/>
    </source>
</evidence>